<feature type="compositionally biased region" description="Polar residues" evidence="4">
    <location>
        <begin position="513"/>
        <end position="524"/>
    </location>
</feature>
<dbReference type="Gene3D" id="3.30.200.20">
    <property type="entry name" value="Phosphorylase Kinase, domain 1"/>
    <property type="match status" value="1"/>
</dbReference>
<dbReference type="GO" id="GO:0004674">
    <property type="term" value="F:protein serine/threonine kinase activity"/>
    <property type="evidence" value="ECO:0007669"/>
    <property type="project" value="TreeGrafter"/>
</dbReference>
<feature type="region of interest" description="Disordered" evidence="4">
    <location>
        <begin position="700"/>
        <end position="725"/>
    </location>
</feature>
<proteinExistence type="predicted"/>
<dbReference type="PANTHER" id="PTHR24346">
    <property type="entry name" value="MAP/MICROTUBULE AFFINITY-REGULATING KINASE"/>
    <property type="match status" value="1"/>
</dbReference>
<evidence type="ECO:0000256" key="4">
    <source>
        <dbReference type="SAM" id="MobiDB-lite"/>
    </source>
</evidence>
<feature type="region of interest" description="Disordered" evidence="4">
    <location>
        <begin position="1"/>
        <end position="84"/>
    </location>
</feature>
<dbReference type="InterPro" id="IPR017441">
    <property type="entry name" value="Protein_kinase_ATP_BS"/>
</dbReference>
<dbReference type="GO" id="GO:0005737">
    <property type="term" value="C:cytoplasm"/>
    <property type="evidence" value="ECO:0007669"/>
    <property type="project" value="TreeGrafter"/>
</dbReference>
<dbReference type="SUPFAM" id="SSF56112">
    <property type="entry name" value="Protein kinase-like (PK-like)"/>
    <property type="match status" value="1"/>
</dbReference>
<dbReference type="CDD" id="cd14008">
    <property type="entry name" value="STKc_LKB1_CaMKK"/>
    <property type="match status" value="1"/>
</dbReference>
<dbReference type="FunFam" id="3.30.200.20:FF:000447">
    <property type="entry name" value="Calcium/calmodulin dependent protein kinase"/>
    <property type="match status" value="1"/>
</dbReference>
<reference evidence="6" key="1">
    <citation type="submission" date="2023-04" db="EMBL/GenBank/DDBJ databases">
        <title>Black Yeasts Isolated from many extreme environments.</title>
        <authorList>
            <person name="Coleine C."/>
            <person name="Stajich J.E."/>
            <person name="Selbmann L."/>
        </authorList>
    </citation>
    <scope>NUCLEOTIDE SEQUENCE</scope>
    <source>
        <strain evidence="6">CCFEE 5312</strain>
    </source>
</reference>
<evidence type="ECO:0000259" key="5">
    <source>
        <dbReference type="PROSITE" id="PS50011"/>
    </source>
</evidence>
<dbReference type="InterPro" id="IPR000719">
    <property type="entry name" value="Prot_kinase_dom"/>
</dbReference>
<comment type="caution">
    <text evidence="6">The sequence shown here is derived from an EMBL/GenBank/DDBJ whole genome shotgun (WGS) entry which is preliminary data.</text>
</comment>
<dbReference type="SMART" id="SM00220">
    <property type="entry name" value="S_TKc"/>
    <property type="match status" value="1"/>
</dbReference>
<evidence type="ECO:0000256" key="2">
    <source>
        <dbReference type="ARBA" id="ARBA00022840"/>
    </source>
</evidence>
<feature type="region of interest" description="Disordered" evidence="4">
    <location>
        <begin position="492"/>
        <end position="582"/>
    </location>
</feature>
<dbReference type="GO" id="GO:0005524">
    <property type="term" value="F:ATP binding"/>
    <property type="evidence" value="ECO:0007669"/>
    <property type="project" value="UniProtKB-UniRule"/>
</dbReference>
<keyword evidence="7" id="KW-1185">Reference proteome</keyword>
<feature type="binding site" evidence="3">
    <location>
        <position position="122"/>
    </location>
    <ligand>
        <name>ATP</name>
        <dbReference type="ChEBI" id="CHEBI:30616"/>
    </ligand>
</feature>
<feature type="compositionally biased region" description="Polar residues" evidence="4">
    <location>
        <begin position="773"/>
        <end position="800"/>
    </location>
</feature>
<dbReference type="InterPro" id="IPR008271">
    <property type="entry name" value="Ser/Thr_kinase_AS"/>
</dbReference>
<keyword evidence="2 3" id="KW-0067">ATP-binding</keyword>
<dbReference type="PROSITE" id="PS50011">
    <property type="entry name" value="PROTEIN_KINASE_DOM"/>
    <property type="match status" value="1"/>
</dbReference>
<dbReference type="Proteomes" id="UP001271007">
    <property type="component" value="Unassembled WGS sequence"/>
</dbReference>
<feature type="compositionally biased region" description="Polar residues" evidence="4">
    <location>
        <begin position="810"/>
        <end position="831"/>
    </location>
</feature>
<organism evidence="6 7">
    <name type="scientific">Extremus antarcticus</name>
    <dbReference type="NCBI Taxonomy" id="702011"/>
    <lineage>
        <taxon>Eukaryota</taxon>
        <taxon>Fungi</taxon>
        <taxon>Dikarya</taxon>
        <taxon>Ascomycota</taxon>
        <taxon>Pezizomycotina</taxon>
        <taxon>Dothideomycetes</taxon>
        <taxon>Dothideomycetidae</taxon>
        <taxon>Mycosphaerellales</taxon>
        <taxon>Extremaceae</taxon>
        <taxon>Extremus</taxon>
    </lineage>
</organism>
<protein>
    <recommendedName>
        <fullName evidence="5">Protein kinase domain-containing protein</fullName>
    </recommendedName>
</protein>
<feature type="region of interest" description="Disordered" evidence="4">
    <location>
        <begin position="744"/>
        <end position="845"/>
    </location>
</feature>
<dbReference type="InterPro" id="IPR011009">
    <property type="entry name" value="Kinase-like_dom_sf"/>
</dbReference>
<dbReference type="Gene3D" id="1.10.510.10">
    <property type="entry name" value="Transferase(Phosphotransferase) domain 1"/>
    <property type="match status" value="1"/>
</dbReference>
<dbReference type="PROSITE" id="PS00108">
    <property type="entry name" value="PROTEIN_KINASE_ST"/>
    <property type="match status" value="1"/>
</dbReference>
<feature type="compositionally biased region" description="Basic and acidic residues" evidence="4">
    <location>
        <begin position="492"/>
        <end position="506"/>
    </location>
</feature>
<sequence>MADELPNKPVLHKSATAFDTEHPQEADPGISINLPPDHDGRPLPVKHMSAPTYQSPARHHRRAPSRSKGVKETLDARSQYGSSDDASVHRINQYIIKQEIGRGSFGAVHLAVDQFGHEVAVKEFSKSRLRKRVQSNLLRKPGNGRRPGHIAAGFGFNAPLHLDASNKPNDANNSLSLIKEEIAIMKKLDHNNLVSLIEVLDDPQEDSLYMVLEMCKKGVAMHVGLDERAQPYDDETCRCWFRDMILGIEYLHAQGIIHRDIKPDNCLITNDDVLKIVDFGVSEMFEKQSEMATAKSAGSPAFMPPELCVAKHGQVSGRAADIWSMGVTLYCLRYGHIPFEKGSMLELYDAIRGEQFSLDEERDANFADMMRRLLEKDPEKRITMDELRIHPWVTKSGTDYLLSAKENCADLIEPPSQAEMDHAITGNMANLLAVVKAAKRFRKVVSERRGRLMEGIFGSSKMVAPPHSLRSKSHDEHDRHPLDQILVTAGVHRDYDDTDGPEKVASDLDELTMVQSPETDTSGNFERGWEESSARYKQRMESTRHHSARDHGSGGAPRSSTFPFDHHESLNNAHGKGHAHDPLEDHTFLAIGQDPEVPENRGTLDYPIVSESPPAVEMNIYEQAYQDEMEKILERRGREPSMYLTRRVEHREDLRALSNIKDAGKNAMRTAAAKFEDLSSRGYARGQEAGDAGRLAARSAAGKVSERLSRPSTATSEYLEPWKQSAKDTASWGYEKLGDLYNKSGSSSGSGGISGLVSRAQAKVRGDGPETAQPASEQGDRASQQPVSTNPPYHEATTQPFAEASEKPADTTSPSQSVPGSSTETKATPASTPAAVVSAFKEHIT</sequence>
<evidence type="ECO:0000313" key="7">
    <source>
        <dbReference type="Proteomes" id="UP001271007"/>
    </source>
</evidence>
<dbReference type="PANTHER" id="PTHR24346:SF77">
    <property type="entry name" value="SERINE THREONINE PROTEIN KINASE"/>
    <property type="match status" value="1"/>
</dbReference>
<feature type="compositionally biased region" description="Basic and acidic residues" evidence="4">
    <location>
        <begin position="527"/>
        <end position="552"/>
    </location>
</feature>
<keyword evidence="1 3" id="KW-0547">Nucleotide-binding</keyword>
<name>A0AAJ0G918_9PEZI</name>
<dbReference type="FunFam" id="1.10.510.10:FF:000995">
    <property type="entry name" value="BcCMK3, calcium/calmodulin-dependent protein kinase"/>
    <property type="match status" value="1"/>
</dbReference>
<dbReference type="AlphaFoldDB" id="A0AAJ0G918"/>
<accession>A0AAJ0G918</accession>
<feature type="region of interest" description="Disordered" evidence="4">
    <location>
        <begin position="458"/>
        <end position="480"/>
    </location>
</feature>
<evidence type="ECO:0000313" key="6">
    <source>
        <dbReference type="EMBL" id="KAK3053948.1"/>
    </source>
</evidence>
<dbReference type="Pfam" id="PF00069">
    <property type="entry name" value="Pkinase"/>
    <property type="match status" value="1"/>
</dbReference>
<gene>
    <name evidence="6" type="ORF">LTR09_005228</name>
</gene>
<dbReference type="PROSITE" id="PS00107">
    <property type="entry name" value="PROTEIN_KINASE_ATP"/>
    <property type="match status" value="1"/>
</dbReference>
<evidence type="ECO:0000256" key="1">
    <source>
        <dbReference type="ARBA" id="ARBA00022741"/>
    </source>
</evidence>
<feature type="domain" description="Protein kinase" evidence="5">
    <location>
        <begin position="94"/>
        <end position="393"/>
    </location>
</feature>
<evidence type="ECO:0000256" key="3">
    <source>
        <dbReference type="PROSITE-ProRule" id="PRU10141"/>
    </source>
</evidence>
<dbReference type="EMBL" id="JAWDJX010000014">
    <property type="protein sequence ID" value="KAK3053948.1"/>
    <property type="molecule type" value="Genomic_DNA"/>
</dbReference>
<dbReference type="GO" id="GO:0035556">
    <property type="term" value="P:intracellular signal transduction"/>
    <property type="evidence" value="ECO:0007669"/>
    <property type="project" value="TreeGrafter"/>
</dbReference>